<keyword evidence="2" id="KW-0507">mRNA processing</keyword>
<evidence type="ECO:0000256" key="1">
    <source>
        <dbReference type="ARBA" id="ARBA00004123"/>
    </source>
</evidence>
<dbReference type="GO" id="GO:0000398">
    <property type="term" value="P:mRNA splicing, via spliceosome"/>
    <property type="evidence" value="ECO:0007669"/>
    <property type="project" value="InterPro"/>
</dbReference>
<feature type="region of interest" description="Disordered" evidence="5">
    <location>
        <begin position="239"/>
        <end position="258"/>
    </location>
</feature>
<feature type="region of interest" description="Disordered" evidence="5">
    <location>
        <begin position="574"/>
        <end position="595"/>
    </location>
</feature>
<dbReference type="WBParaSite" id="Gr19_v10_g5002.t1">
    <property type="protein sequence ID" value="Gr19_v10_g5002.t1"/>
    <property type="gene ID" value="Gr19_v10_g5002"/>
</dbReference>
<comment type="subcellular location">
    <subcellularLocation>
        <location evidence="1">Nucleus</location>
    </subcellularLocation>
</comment>
<protein>
    <submittedName>
        <fullName evidence="10">U4/U6 small nuclear ribonucleoprotein Prp3</fullName>
    </submittedName>
</protein>
<sequence>MTHAAQSLILAFLSRVVEHEGSAGRKRHRSPAEHGTDGKRNRSRLDRSDKDNPKKSSDSSRRDKKMATNGSISSSSSRSDLLDRAKTSAGSAVNSDVKPPPLASFPGGLSQDSLAEKLKSKELIYEAKMKIHERLKELGLPVQHAPTKGSSSSDRFRETVLKPEEASAFTQLHMEKVQKIQRINEVRSRVSKGVSALNLKTPSLILDTLTADKQIVAKRELSGLVKPVLEKAGSSIELKKSSSASSMAQQTEPDSSTSALLQEFLDPRIQMKPATRQKRQFDFKLPGEYEKLAKMQRSKAKLERLQSEIEKAAKQTGISSAVKLAIVTPSGLPETSTGEYIPNVEWWDEVVLGNNCKSYDEMPSQELAPVERYADSVTDLVEHPIQLKPPDEPLQPQYIKASLTKKEQKKLRRQNRREALKERAEKIRLGLEKPPEPKLKISNLMRVLGTDAIQDPTKMEAKVRKQMVERAQKHVEDNKNRKLTREEKAAKAIRKIGEDTTLAVHVAVFKVKSFANPAKKFKVMMNAKQLQMSGLIIALDDLNVVVMEGGPKQQKFFKNLMLNRIKWSAEIAGQKHERRTHNRNNDMDEGAEGSAEGKRNECVLIWEGVVQKRGFGGEPRFIPVTSHKQARELLEKYGVAHYWDLCYSTSVLLNDET</sequence>
<dbReference type="InterPro" id="IPR010541">
    <property type="entry name" value="Prp3_C"/>
</dbReference>
<keyword evidence="6" id="KW-0732">Signal</keyword>
<evidence type="ECO:0000256" key="5">
    <source>
        <dbReference type="SAM" id="MobiDB-lite"/>
    </source>
</evidence>
<dbReference type="Pfam" id="PF06544">
    <property type="entry name" value="Prp3_C"/>
    <property type="match status" value="1"/>
</dbReference>
<feature type="compositionally biased region" description="Polar residues" evidence="5">
    <location>
        <begin position="247"/>
        <end position="258"/>
    </location>
</feature>
<keyword evidence="4" id="KW-0539">Nucleus</keyword>
<dbReference type="InterPro" id="IPR027104">
    <property type="entry name" value="Prp3"/>
</dbReference>
<evidence type="ECO:0000256" key="2">
    <source>
        <dbReference type="ARBA" id="ARBA00022664"/>
    </source>
</evidence>
<dbReference type="Proteomes" id="UP000887572">
    <property type="component" value="Unplaced"/>
</dbReference>
<dbReference type="PANTHER" id="PTHR14212">
    <property type="entry name" value="U4/U6-ASSOCIATED RNA SPLICING FACTOR-RELATED"/>
    <property type="match status" value="1"/>
</dbReference>
<dbReference type="GO" id="GO:0046540">
    <property type="term" value="C:U4/U6 x U5 tri-snRNP complex"/>
    <property type="evidence" value="ECO:0007669"/>
    <property type="project" value="InterPro"/>
</dbReference>
<feature type="domain" description="Pre-mRNA-splicing factor 3" evidence="8">
    <location>
        <begin position="263"/>
        <end position="484"/>
    </location>
</feature>
<feature type="compositionally biased region" description="Basic and acidic residues" evidence="5">
    <location>
        <begin position="30"/>
        <end position="61"/>
    </location>
</feature>
<feature type="chain" id="PRO_5037135014" evidence="6">
    <location>
        <begin position="20"/>
        <end position="657"/>
    </location>
</feature>
<evidence type="ECO:0000259" key="8">
    <source>
        <dbReference type="Pfam" id="PF08572"/>
    </source>
</evidence>
<proteinExistence type="predicted"/>
<name>A0A914HXC4_GLORO</name>
<evidence type="ECO:0000256" key="3">
    <source>
        <dbReference type="ARBA" id="ARBA00023187"/>
    </source>
</evidence>
<dbReference type="CDD" id="cd24162">
    <property type="entry name" value="Prp3_C"/>
    <property type="match status" value="1"/>
</dbReference>
<keyword evidence="9" id="KW-1185">Reference proteome</keyword>
<dbReference type="Pfam" id="PF08572">
    <property type="entry name" value="PRP3"/>
    <property type="match status" value="1"/>
</dbReference>
<keyword evidence="3" id="KW-0508">mRNA splicing</keyword>
<feature type="signal peptide" evidence="6">
    <location>
        <begin position="1"/>
        <end position="19"/>
    </location>
</feature>
<accession>A0A914HXC4</accession>
<feature type="domain" description="Small nuclear ribonucleoprotein Prp3 C-terminal" evidence="7">
    <location>
        <begin position="507"/>
        <end position="645"/>
    </location>
</feature>
<evidence type="ECO:0000256" key="4">
    <source>
        <dbReference type="ARBA" id="ARBA00023242"/>
    </source>
</evidence>
<dbReference type="AlphaFoldDB" id="A0A914HXC4"/>
<organism evidence="9 10">
    <name type="scientific">Globodera rostochiensis</name>
    <name type="common">Golden nematode worm</name>
    <name type="synonym">Heterodera rostochiensis</name>
    <dbReference type="NCBI Taxonomy" id="31243"/>
    <lineage>
        <taxon>Eukaryota</taxon>
        <taxon>Metazoa</taxon>
        <taxon>Ecdysozoa</taxon>
        <taxon>Nematoda</taxon>
        <taxon>Chromadorea</taxon>
        <taxon>Rhabditida</taxon>
        <taxon>Tylenchina</taxon>
        <taxon>Tylenchomorpha</taxon>
        <taxon>Tylenchoidea</taxon>
        <taxon>Heteroderidae</taxon>
        <taxon>Heteroderinae</taxon>
        <taxon>Globodera</taxon>
    </lineage>
</organism>
<evidence type="ECO:0000313" key="9">
    <source>
        <dbReference type="Proteomes" id="UP000887572"/>
    </source>
</evidence>
<evidence type="ECO:0000259" key="7">
    <source>
        <dbReference type="Pfam" id="PF06544"/>
    </source>
</evidence>
<evidence type="ECO:0000313" key="10">
    <source>
        <dbReference type="WBParaSite" id="Gr19_v10_g5002.t1"/>
    </source>
</evidence>
<reference evidence="10" key="1">
    <citation type="submission" date="2022-11" db="UniProtKB">
        <authorList>
            <consortium name="WormBaseParasite"/>
        </authorList>
    </citation>
    <scope>IDENTIFICATION</scope>
</reference>
<feature type="region of interest" description="Disordered" evidence="5">
    <location>
        <begin position="19"/>
        <end position="110"/>
    </location>
</feature>
<evidence type="ECO:0000256" key="6">
    <source>
        <dbReference type="SAM" id="SignalP"/>
    </source>
</evidence>
<dbReference type="PANTHER" id="PTHR14212:SF0">
    <property type="entry name" value="U4_U6 SMALL NUCLEAR RIBONUCLEOPROTEIN PRP3"/>
    <property type="match status" value="1"/>
</dbReference>
<dbReference type="InterPro" id="IPR013881">
    <property type="entry name" value="Pre-mRNA_splic_Prp3_dom"/>
</dbReference>